<evidence type="ECO:0000313" key="3">
    <source>
        <dbReference type="Proteomes" id="UP000578569"/>
    </source>
</evidence>
<dbReference type="CDD" id="cd05233">
    <property type="entry name" value="SDR_c"/>
    <property type="match status" value="1"/>
</dbReference>
<evidence type="ECO:0000256" key="1">
    <source>
        <dbReference type="ARBA" id="ARBA00006484"/>
    </source>
</evidence>
<dbReference type="FunFam" id="3.40.50.720:FF:000084">
    <property type="entry name" value="Short-chain dehydrogenase reductase"/>
    <property type="match status" value="1"/>
</dbReference>
<gene>
    <name evidence="2" type="ORF">FHS50_001273</name>
</gene>
<dbReference type="Pfam" id="PF13561">
    <property type="entry name" value="adh_short_C2"/>
    <property type="match status" value="1"/>
</dbReference>
<name>A0A839Z0N8_9SPHN</name>
<dbReference type="InterPro" id="IPR002347">
    <property type="entry name" value="SDR_fam"/>
</dbReference>
<proteinExistence type="inferred from homology"/>
<dbReference type="EMBL" id="JACICF010000001">
    <property type="protein sequence ID" value="MBB3764250.1"/>
    <property type="molecule type" value="Genomic_DNA"/>
</dbReference>
<dbReference type="AlphaFoldDB" id="A0A839Z0N8"/>
<dbReference type="PANTHER" id="PTHR43943">
    <property type="entry name" value="DEHYDROGENASE/REDUCTASE (SDR FAMILY) MEMBER 4"/>
    <property type="match status" value="1"/>
</dbReference>
<dbReference type="InterPro" id="IPR036291">
    <property type="entry name" value="NAD(P)-bd_dom_sf"/>
</dbReference>
<comment type="similarity">
    <text evidence="1">Belongs to the short-chain dehydrogenases/reductases (SDR) family.</text>
</comment>
<dbReference type="PANTHER" id="PTHR43943:SF2">
    <property type="entry name" value="DEHYDROGENASE_REDUCTASE 4"/>
    <property type="match status" value="1"/>
</dbReference>
<evidence type="ECO:0000313" key="2">
    <source>
        <dbReference type="EMBL" id="MBB3764250.1"/>
    </source>
</evidence>
<sequence length="259" mass="27249">MSGLFDLQGRTAIITGSSRGIGRAIAEALAAQGANVVISSRKQDACDDVATAISDEHGKGRAIAVAANISSKEALQNLVERTREAFGRIDILVCNAASNPYYGPMAGISDEQFEKILSNNIISNHWLIQMAAPDMLDREDGSIIIISSIGGLTSSTTIGAYNISKAADFQLARNLAAEYGPKGVRVNCIAPGLIRTDFARALWENPDTLKTVTRHTPMRRIGEPEEIAGAAVYLASPASSFMTGQALVVDGGSTIGVGL</sequence>
<dbReference type="Gene3D" id="3.40.50.720">
    <property type="entry name" value="NAD(P)-binding Rossmann-like Domain"/>
    <property type="match status" value="1"/>
</dbReference>
<organism evidence="2 3">
    <name type="scientific">Sphingomicrobium lutaoense</name>
    <dbReference type="NCBI Taxonomy" id="515949"/>
    <lineage>
        <taxon>Bacteria</taxon>
        <taxon>Pseudomonadati</taxon>
        <taxon>Pseudomonadota</taxon>
        <taxon>Alphaproteobacteria</taxon>
        <taxon>Sphingomonadales</taxon>
        <taxon>Sphingomonadaceae</taxon>
        <taxon>Sphingomicrobium</taxon>
    </lineage>
</organism>
<dbReference type="RefSeq" id="WP_183933527.1">
    <property type="nucleotide sequence ID" value="NZ_JACICF010000001.1"/>
</dbReference>
<dbReference type="InterPro" id="IPR020904">
    <property type="entry name" value="Sc_DH/Rdtase_CS"/>
</dbReference>
<dbReference type="NCBIfam" id="NF005559">
    <property type="entry name" value="PRK07231.1"/>
    <property type="match status" value="1"/>
</dbReference>
<reference evidence="2 3" key="1">
    <citation type="submission" date="2020-08" db="EMBL/GenBank/DDBJ databases">
        <title>Genomic Encyclopedia of Type Strains, Phase IV (KMG-IV): sequencing the most valuable type-strain genomes for metagenomic binning, comparative biology and taxonomic classification.</title>
        <authorList>
            <person name="Goeker M."/>
        </authorList>
    </citation>
    <scope>NUCLEOTIDE SEQUENCE [LARGE SCALE GENOMIC DNA]</scope>
    <source>
        <strain evidence="2 3">DSM 24194</strain>
    </source>
</reference>
<protein>
    <submittedName>
        <fullName evidence="2">NAD(P)-dependent dehydrogenase (Short-subunit alcohol dehydrogenase family)</fullName>
    </submittedName>
</protein>
<dbReference type="PRINTS" id="PR00080">
    <property type="entry name" value="SDRFAMILY"/>
</dbReference>
<accession>A0A839Z0N8</accession>
<keyword evidence="3" id="KW-1185">Reference proteome</keyword>
<dbReference type="Proteomes" id="UP000578569">
    <property type="component" value="Unassembled WGS sequence"/>
</dbReference>
<dbReference type="SUPFAM" id="SSF51735">
    <property type="entry name" value="NAD(P)-binding Rossmann-fold domains"/>
    <property type="match status" value="1"/>
</dbReference>
<dbReference type="PROSITE" id="PS00061">
    <property type="entry name" value="ADH_SHORT"/>
    <property type="match status" value="1"/>
</dbReference>
<comment type="caution">
    <text evidence="2">The sequence shown here is derived from an EMBL/GenBank/DDBJ whole genome shotgun (WGS) entry which is preliminary data.</text>
</comment>
<dbReference type="PRINTS" id="PR00081">
    <property type="entry name" value="GDHRDH"/>
</dbReference>